<name>A0A4Q7M1S6_9MICO</name>
<evidence type="ECO:0000259" key="6">
    <source>
        <dbReference type="Pfam" id="PF14759"/>
    </source>
</evidence>
<dbReference type="InterPro" id="IPR023753">
    <property type="entry name" value="FAD/NAD-binding_dom"/>
</dbReference>
<evidence type="ECO:0000256" key="4">
    <source>
        <dbReference type="ARBA" id="ARBA00023002"/>
    </source>
</evidence>
<sequence>MIVGAGLAGMRAAQAARKAGFAGRLTLIGAEPHAPYDRPTLSKAFLADAGPLDTPLLTGADRIADDLDAEVLLGAGASGLDTQERVVSVDGRETPYDALLIATGAQARTLPGTAGLAGVHTLRTVDDARAVRAHLDAGARTVVVGAGFIGAEVASAARRRGLDVTILESLPTPLTRSVGATAGAALAALHSRHGAALRCGVMVAGLEGEGRVRGVRLMDGSLVRADLVVVGIGATPDITWLAESGLRLDGGVVCDATLATGAPGVYAAGDVARWAHPQFGVSMRLEHWTNASEQGAHAMRNALDPRAATPFAHVPFFWSDWYEDRIQFVGVPDGEPSVVAGGWDEPAFVALYRTGDRLVGALALNRRGDIMKYRALIARGASWADGLALAASRVRPA</sequence>
<evidence type="ECO:0000313" key="7">
    <source>
        <dbReference type="EMBL" id="RZS61374.1"/>
    </source>
</evidence>
<dbReference type="InterPro" id="IPR028202">
    <property type="entry name" value="Reductase_C"/>
</dbReference>
<reference evidence="7 8" key="1">
    <citation type="submission" date="2019-02" db="EMBL/GenBank/DDBJ databases">
        <title>Sequencing the genomes of 1000 actinobacteria strains.</title>
        <authorList>
            <person name="Klenk H.-P."/>
        </authorList>
    </citation>
    <scope>NUCLEOTIDE SEQUENCE [LARGE SCALE GENOMIC DNA]</scope>
    <source>
        <strain evidence="7 8">DSM 16932</strain>
    </source>
</reference>
<evidence type="ECO:0000259" key="5">
    <source>
        <dbReference type="Pfam" id="PF07992"/>
    </source>
</evidence>
<evidence type="ECO:0000256" key="2">
    <source>
        <dbReference type="ARBA" id="ARBA00022630"/>
    </source>
</evidence>
<protein>
    <submittedName>
        <fullName evidence="7">NAD/ferredoxin-dependent reductase-like protein</fullName>
    </submittedName>
</protein>
<evidence type="ECO:0000313" key="8">
    <source>
        <dbReference type="Proteomes" id="UP000293852"/>
    </source>
</evidence>
<dbReference type="Pfam" id="PF14759">
    <property type="entry name" value="Reductase_C"/>
    <property type="match status" value="1"/>
</dbReference>
<keyword evidence="3" id="KW-0274">FAD</keyword>
<feature type="domain" description="Reductase C-terminal" evidence="6">
    <location>
        <begin position="316"/>
        <end position="384"/>
    </location>
</feature>
<comment type="caution">
    <text evidence="7">The sequence shown here is derived from an EMBL/GenBank/DDBJ whole genome shotgun (WGS) entry which is preliminary data.</text>
</comment>
<dbReference type="InterPro" id="IPR036188">
    <property type="entry name" value="FAD/NAD-bd_sf"/>
</dbReference>
<dbReference type="PRINTS" id="PR00469">
    <property type="entry name" value="PNDRDTASEII"/>
</dbReference>
<evidence type="ECO:0000256" key="1">
    <source>
        <dbReference type="ARBA" id="ARBA00001974"/>
    </source>
</evidence>
<dbReference type="SUPFAM" id="SSF55424">
    <property type="entry name" value="FAD/NAD-linked reductases, dimerisation (C-terminal) domain"/>
    <property type="match status" value="1"/>
</dbReference>
<keyword evidence="2" id="KW-0285">Flavoprotein</keyword>
<keyword evidence="8" id="KW-1185">Reference proteome</keyword>
<dbReference type="GO" id="GO:0016651">
    <property type="term" value="F:oxidoreductase activity, acting on NAD(P)H"/>
    <property type="evidence" value="ECO:0007669"/>
    <property type="project" value="TreeGrafter"/>
</dbReference>
<dbReference type="Gene3D" id="3.30.390.30">
    <property type="match status" value="1"/>
</dbReference>
<comment type="cofactor">
    <cofactor evidence="1">
        <name>FAD</name>
        <dbReference type="ChEBI" id="CHEBI:57692"/>
    </cofactor>
</comment>
<dbReference type="PRINTS" id="PR00368">
    <property type="entry name" value="FADPNR"/>
</dbReference>
<organism evidence="7 8">
    <name type="scientific">Xylanimonas ulmi</name>
    <dbReference type="NCBI Taxonomy" id="228973"/>
    <lineage>
        <taxon>Bacteria</taxon>
        <taxon>Bacillati</taxon>
        <taxon>Actinomycetota</taxon>
        <taxon>Actinomycetes</taxon>
        <taxon>Micrococcales</taxon>
        <taxon>Promicromonosporaceae</taxon>
        <taxon>Xylanimonas</taxon>
    </lineage>
</organism>
<gene>
    <name evidence="7" type="ORF">EV386_1673</name>
</gene>
<dbReference type="Proteomes" id="UP000293852">
    <property type="component" value="Unassembled WGS sequence"/>
</dbReference>
<dbReference type="InterPro" id="IPR016156">
    <property type="entry name" value="FAD/NAD-linked_Rdtase_dimer_sf"/>
</dbReference>
<dbReference type="Pfam" id="PF07992">
    <property type="entry name" value="Pyr_redox_2"/>
    <property type="match status" value="1"/>
</dbReference>
<evidence type="ECO:0000256" key="3">
    <source>
        <dbReference type="ARBA" id="ARBA00022827"/>
    </source>
</evidence>
<accession>A0A4Q7M1S6</accession>
<dbReference type="SUPFAM" id="SSF51905">
    <property type="entry name" value="FAD/NAD(P)-binding domain"/>
    <property type="match status" value="1"/>
</dbReference>
<dbReference type="GO" id="GO:0005737">
    <property type="term" value="C:cytoplasm"/>
    <property type="evidence" value="ECO:0007669"/>
    <property type="project" value="TreeGrafter"/>
</dbReference>
<dbReference type="PANTHER" id="PTHR43557">
    <property type="entry name" value="APOPTOSIS-INDUCING FACTOR 1"/>
    <property type="match status" value="1"/>
</dbReference>
<dbReference type="Gene3D" id="3.50.50.60">
    <property type="entry name" value="FAD/NAD(P)-binding domain"/>
    <property type="match status" value="2"/>
</dbReference>
<dbReference type="AlphaFoldDB" id="A0A4Q7M1S6"/>
<proteinExistence type="predicted"/>
<dbReference type="EMBL" id="SGWX01000001">
    <property type="protein sequence ID" value="RZS61374.1"/>
    <property type="molecule type" value="Genomic_DNA"/>
</dbReference>
<keyword evidence="4" id="KW-0560">Oxidoreductase</keyword>
<dbReference type="PANTHER" id="PTHR43557:SF2">
    <property type="entry name" value="RIESKE DOMAIN-CONTAINING PROTEIN-RELATED"/>
    <property type="match status" value="1"/>
</dbReference>
<feature type="domain" description="FAD/NAD(P)-binding" evidence="5">
    <location>
        <begin position="1"/>
        <end position="295"/>
    </location>
</feature>
<dbReference type="InterPro" id="IPR050446">
    <property type="entry name" value="FAD-oxidoreductase/Apoptosis"/>
</dbReference>